<evidence type="ECO:0000259" key="5">
    <source>
        <dbReference type="Pfam" id="PF18962"/>
    </source>
</evidence>
<evidence type="ECO:0000256" key="2">
    <source>
        <dbReference type="ARBA" id="ARBA00022801"/>
    </source>
</evidence>
<proteinExistence type="predicted"/>
<dbReference type="Pfam" id="PF18962">
    <property type="entry name" value="Por_Secre_tail"/>
    <property type="match status" value="1"/>
</dbReference>
<feature type="signal peptide" evidence="3">
    <location>
        <begin position="1"/>
        <end position="19"/>
    </location>
</feature>
<comment type="caution">
    <text evidence="6">The sequence shown here is derived from an EMBL/GenBank/DDBJ whole genome shotgun (WGS) entry which is preliminary data.</text>
</comment>
<feature type="chain" id="PRO_5001866411" evidence="3">
    <location>
        <begin position="20"/>
        <end position="255"/>
    </location>
</feature>
<feature type="domain" description="CBM-cenC" evidence="4">
    <location>
        <begin position="22"/>
        <end position="154"/>
    </location>
</feature>
<protein>
    <submittedName>
        <fullName evidence="6">Surface antigen</fullName>
    </submittedName>
</protein>
<accession>A0A090WYL4</accession>
<feature type="domain" description="Secretion system C-terminal sorting" evidence="5">
    <location>
        <begin position="190"/>
        <end position="249"/>
    </location>
</feature>
<dbReference type="EMBL" id="BBNU01000010">
    <property type="protein sequence ID" value="GAL80484.1"/>
    <property type="molecule type" value="Genomic_DNA"/>
</dbReference>
<evidence type="ECO:0000256" key="1">
    <source>
        <dbReference type="ARBA" id="ARBA00022729"/>
    </source>
</evidence>
<dbReference type="SUPFAM" id="SSF49785">
    <property type="entry name" value="Galactose-binding domain-like"/>
    <property type="match status" value="1"/>
</dbReference>
<dbReference type="InterPro" id="IPR026444">
    <property type="entry name" value="Secre_tail"/>
</dbReference>
<dbReference type="STRING" id="221126.SAMN04489722_1024"/>
<evidence type="ECO:0000313" key="7">
    <source>
        <dbReference type="Proteomes" id="UP000029643"/>
    </source>
</evidence>
<gene>
    <name evidence="6" type="ORF">JCM19274_774</name>
</gene>
<dbReference type="InterPro" id="IPR008979">
    <property type="entry name" value="Galactose-bd-like_sf"/>
</dbReference>
<dbReference type="Proteomes" id="UP000029643">
    <property type="component" value="Unassembled WGS sequence"/>
</dbReference>
<evidence type="ECO:0000313" key="6">
    <source>
        <dbReference type="EMBL" id="GAL80484.1"/>
    </source>
</evidence>
<dbReference type="NCBIfam" id="TIGR04183">
    <property type="entry name" value="Por_Secre_tail"/>
    <property type="match status" value="1"/>
</dbReference>
<dbReference type="AlphaFoldDB" id="A0A090WYL4"/>
<name>A0A090WYL4_9FLAO</name>
<reference evidence="6 7" key="1">
    <citation type="journal article" date="2014" name="Genome Announc.">
        <title>Draft Genome Sequences of Marine Flavobacterium Algibacter lectus Strains SS8 and NR4.</title>
        <authorList>
            <person name="Takatani N."/>
            <person name="Nakanishi M."/>
            <person name="Meirelles P."/>
            <person name="Mino S."/>
            <person name="Suda W."/>
            <person name="Oshima K."/>
            <person name="Hattori M."/>
            <person name="Ohkuma M."/>
            <person name="Hosokawa M."/>
            <person name="Miyashita K."/>
            <person name="Thompson F.L."/>
            <person name="Niwa A."/>
            <person name="Sawabe T."/>
            <person name="Sawabe T."/>
        </authorList>
    </citation>
    <scope>NUCLEOTIDE SEQUENCE [LARGE SCALE GENOMIC DNA]</scope>
    <source>
        <strain evidence="7">JCM19274</strain>
    </source>
</reference>
<evidence type="ECO:0000259" key="4">
    <source>
        <dbReference type="Pfam" id="PF02018"/>
    </source>
</evidence>
<keyword evidence="2" id="KW-0378">Hydrolase</keyword>
<sequence>MKKKLLILFLFIATLNINAQTNLVPNGDMENWDSFDTNPDDWTRYFNGIWEKSADFQNGTASLQLEIDAGRTLNYINTDNMSFISGTTYVCTFYYKAVSGNLTQVEFNLSHTPGAFPTTLLTNPYTDSSTTEWKKGEFEYTATDTENVQAFIYSRGDAGAQVLIDNVSIFDKSTLSTNQLENNSNTITAYPNPSTDFIEISGFKVKENYTIYNILGESVLNGSIQEKEQIDLRNLTNGIYILKTENAKALKIIKE</sequence>
<dbReference type="Pfam" id="PF02018">
    <property type="entry name" value="CBM_4_9"/>
    <property type="match status" value="1"/>
</dbReference>
<dbReference type="Gene3D" id="2.60.120.260">
    <property type="entry name" value="Galactose-binding domain-like"/>
    <property type="match status" value="1"/>
</dbReference>
<dbReference type="InterPro" id="IPR003305">
    <property type="entry name" value="CenC_carb-bd"/>
</dbReference>
<evidence type="ECO:0000256" key="3">
    <source>
        <dbReference type="SAM" id="SignalP"/>
    </source>
</evidence>
<organism evidence="6 7">
    <name type="scientific">Algibacter lectus</name>
    <dbReference type="NCBI Taxonomy" id="221126"/>
    <lineage>
        <taxon>Bacteria</taxon>
        <taxon>Pseudomonadati</taxon>
        <taxon>Bacteroidota</taxon>
        <taxon>Flavobacteriia</taxon>
        <taxon>Flavobacteriales</taxon>
        <taxon>Flavobacteriaceae</taxon>
        <taxon>Algibacter</taxon>
    </lineage>
</organism>
<dbReference type="GO" id="GO:0016798">
    <property type="term" value="F:hydrolase activity, acting on glycosyl bonds"/>
    <property type="evidence" value="ECO:0007669"/>
    <property type="project" value="InterPro"/>
</dbReference>
<dbReference type="RefSeq" id="WP_042498746.1">
    <property type="nucleotide sequence ID" value="NZ_BBNU01000010.1"/>
</dbReference>
<keyword evidence="1 3" id="KW-0732">Signal</keyword>